<dbReference type="AlphaFoldDB" id="A0A9X9WDE6"/>
<feature type="domain" description="Dienelactone hydrolase" evidence="2">
    <location>
        <begin position="47"/>
        <end position="228"/>
    </location>
</feature>
<evidence type="ECO:0000256" key="1">
    <source>
        <dbReference type="ARBA" id="ARBA00022801"/>
    </source>
</evidence>
<dbReference type="GO" id="GO:0052689">
    <property type="term" value="F:carboxylic ester hydrolase activity"/>
    <property type="evidence" value="ECO:0007669"/>
    <property type="project" value="UniProtKB-ARBA"/>
</dbReference>
<dbReference type="SUPFAM" id="SSF53474">
    <property type="entry name" value="alpha/beta-Hydrolases"/>
    <property type="match status" value="1"/>
</dbReference>
<evidence type="ECO:0000313" key="4">
    <source>
        <dbReference type="Proteomes" id="UP001138708"/>
    </source>
</evidence>
<dbReference type="Proteomes" id="UP001138708">
    <property type="component" value="Unassembled WGS sequence"/>
</dbReference>
<evidence type="ECO:0000259" key="2">
    <source>
        <dbReference type="Pfam" id="PF01738"/>
    </source>
</evidence>
<dbReference type="PANTHER" id="PTHR22946">
    <property type="entry name" value="DIENELACTONE HYDROLASE DOMAIN-CONTAINING PROTEIN-RELATED"/>
    <property type="match status" value="1"/>
</dbReference>
<organism evidence="3 4">
    <name type="scientific">Neoroseomonas oryzicola</name>
    <dbReference type="NCBI Taxonomy" id="535904"/>
    <lineage>
        <taxon>Bacteria</taxon>
        <taxon>Pseudomonadati</taxon>
        <taxon>Pseudomonadota</taxon>
        <taxon>Alphaproteobacteria</taxon>
        <taxon>Acetobacterales</taxon>
        <taxon>Acetobacteraceae</taxon>
        <taxon>Neoroseomonas</taxon>
    </lineage>
</organism>
<evidence type="ECO:0000313" key="3">
    <source>
        <dbReference type="EMBL" id="MBR0658356.1"/>
    </source>
</evidence>
<dbReference type="RefSeq" id="WP_168042411.1">
    <property type="nucleotide sequence ID" value="NZ_JAAEDK010000006.1"/>
</dbReference>
<dbReference type="InterPro" id="IPR002925">
    <property type="entry name" value="Dienelactn_hydro"/>
</dbReference>
<dbReference type="Gene3D" id="3.40.50.1820">
    <property type="entry name" value="alpha/beta hydrolase"/>
    <property type="match status" value="1"/>
</dbReference>
<dbReference type="InterPro" id="IPR050261">
    <property type="entry name" value="FrsA_esterase"/>
</dbReference>
<dbReference type="Pfam" id="PF01738">
    <property type="entry name" value="DLH"/>
    <property type="match status" value="1"/>
</dbReference>
<dbReference type="PANTHER" id="PTHR22946:SF9">
    <property type="entry name" value="POLYKETIDE TRANSFERASE AF380"/>
    <property type="match status" value="1"/>
</dbReference>
<accession>A0A9X9WDE6</accession>
<dbReference type="EMBL" id="JAAEDK010000006">
    <property type="protein sequence ID" value="MBR0658356.1"/>
    <property type="molecule type" value="Genomic_DNA"/>
</dbReference>
<keyword evidence="1" id="KW-0378">Hydrolase</keyword>
<reference evidence="3" key="1">
    <citation type="submission" date="2020-01" db="EMBL/GenBank/DDBJ databases">
        <authorList>
            <person name="Rat A."/>
        </authorList>
    </citation>
    <scope>NUCLEOTIDE SEQUENCE</scope>
    <source>
        <strain evidence="3">LMG 31161</strain>
    </source>
</reference>
<name>A0A9X9WDE6_9PROT</name>
<dbReference type="InterPro" id="IPR029058">
    <property type="entry name" value="AB_hydrolase_fold"/>
</dbReference>
<reference evidence="3" key="2">
    <citation type="journal article" date="2021" name="Syst. Appl. Microbiol.">
        <title>Roseomonas hellenica sp. nov., isolated from roots of wild-growing Alkanna tinctoria.</title>
        <authorList>
            <person name="Rat A."/>
            <person name="Naranjo H.D."/>
            <person name="Lebbe L."/>
            <person name="Cnockaert M."/>
            <person name="Krigas N."/>
            <person name="Grigoriadou K."/>
            <person name="Maloupa E."/>
            <person name="Willems A."/>
        </authorList>
    </citation>
    <scope>NUCLEOTIDE SEQUENCE</scope>
    <source>
        <strain evidence="3">LMG 31161</strain>
    </source>
</reference>
<proteinExistence type="predicted"/>
<sequence length="276" mass="28701">MTTFTSIFFLALSAHEVPGLADPEALMEAIVDDEGSVGLLTLPGTARHPHQTMPAVVLLNDAAGMDQRSFRYAEQLRHAGFAVLDVELYVLSMDGAGPPAAFDRAHEAARLGRALRALRRHPDVDFTAFAAIGFGRGAHAVALASSANDDTRDLVARVLLYPGCGSLGAALREAGEGSPAPSGPVLIVHGGDDGANTQTDCETLAARLAVTGSEARVIRYRGAGYGWDIPSAGDGTTLLEGPDGQRTRAMGWPELAEMSAAQAAAFIAAALARASR</sequence>
<comment type="caution">
    <text evidence="3">The sequence shown here is derived from an EMBL/GenBank/DDBJ whole genome shotgun (WGS) entry which is preliminary data.</text>
</comment>
<gene>
    <name evidence="3" type="ORF">GXW75_03770</name>
</gene>
<protein>
    <recommendedName>
        <fullName evidence="2">Dienelactone hydrolase domain-containing protein</fullName>
    </recommendedName>
</protein>